<dbReference type="KEGG" id="dci:113465529"/>
<feature type="short sequence motif" description="GXGXXG" evidence="4">
    <location>
        <begin position="62"/>
        <end position="67"/>
    </location>
</feature>
<dbReference type="InterPro" id="IPR002641">
    <property type="entry name" value="PNPLA_dom"/>
</dbReference>
<dbReference type="STRING" id="121845.A0A3Q0II88"/>
<evidence type="ECO:0000256" key="4">
    <source>
        <dbReference type="PROSITE-ProRule" id="PRU01161"/>
    </source>
</evidence>
<dbReference type="RefSeq" id="XP_026675909.1">
    <property type="nucleotide sequence ID" value="XM_026820108.1"/>
</dbReference>
<keyword evidence="1 4" id="KW-0378">Hydrolase</keyword>
<protein>
    <submittedName>
        <fullName evidence="7">Calcium-independent phospholipase A2-gamma-like</fullName>
    </submittedName>
</protein>
<feature type="short sequence motif" description="GXSXG" evidence="4">
    <location>
        <begin position="94"/>
        <end position="98"/>
    </location>
</feature>
<evidence type="ECO:0000259" key="5">
    <source>
        <dbReference type="PROSITE" id="PS51635"/>
    </source>
</evidence>
<dbReference type="PANTHER" id="PTHR24185">
    <property type="entry name" value="CALCIUM-INDEPENDENT PHOSPHOLIPASE A2-GAMMA"/>
    <property type="match status" value="1"/>
</dbReference>
<dbReference type="AlphaFoldDB" id="A0A3Q0II88"/>
<evidence type="ECO:0000256" key="3">
    <source>
        <dbReference type="ARBA" id="ARBA00023098"/>
    </source>
</evidence>
<feature type="active site" description="Nucleophile" evidence="4">
    <location>
        <position position="96"/>
    </location>
</feature>
<dbReference type="GO" id="GO:0016020">
    <property type="term" value="C:membrane"/>
    <property type="evidence" value="ECO:0007669"/>
    <property type="project" value="TreeGrafter"/>
</dbReference>
<dbReference type="GO" id="GO:0019369">
    <property type="term" value="P:arachidonate metabolic process"/>
    <property type="evidence" value="ECO:0007669"/>
    <property type="project" value="TreeGrafter"/>
</dbReference>
<reference evidence="7" key="1">
    <citation type="submission" date="2025-08" db="UniProtKB">
        <authorList>
            <consortium name="RefSeq"/>
        </authorList>
    </citation>
    <scope>IDENTIFICATION</scope>
</reference>
<keyword evidence="3 4" id="KW-0443">Lipid metabolism</keyword>
<evidence type="ECO:0000256" key="1">
    <source>
        <dbReference type="ARBA" id="ARBA00022801"/>
    </source>
</evidence>
<keyword evidence="6" id="KW-1185">Reference proteome</keyword>
<feature type="active site" description="Proton acceptor" evidence="4">
    <location>
        <position position="231"/>
    </location>
</feature>
<dbReference type="PROSITE" id="PS51635">
    <property type="entry name" value="PNPLA"/>
    <property type="match status" value="1"/>
</dbReference>
<dbReference type="Proteomes" id="UP000079169">
    <property type="component" value="Unplaced"/>
</dbReference>
<evidence type="ECO:0000313" key="7">
    <source>
        <dbReference type="RefSeq" id="XP_026675909.1"/>
    </source>
</evidence>
<feature type="domain" description="PNPLA" evidence="5">
    <location>
        <begin position="58"/>
        <end position="244"/>
    </location>
</feature>
<dbReference type="GeneID" id="113465529"/>
<dbReference type="Pfam" id="PF01734">
    <property type="entry name" value="Patatin"/>
    <property type="match status" value="1"/>
</dbReference>
<evidence type="ECO:0000313" key="6">
    <source>
        <dbReference type="Proteomes" id="UP000079169"/>
    </source>
</evidence>
<evidence type="ECO:0000256" key="2">
    <source>
        <dbReference type="ARBA" id="ARBA00022963"/>
    </source>
</evidence>
<proteinExistence type="predicted"/>
<dbReference type="GO" id="GO:0047499">
    <property type="term" value="F:calcium-independent phospholipase A2 activity"/>
    <property type="evidence" value="ECO:0007669"/>
    <property type="project" value="TreeGrafter"/>
</dbReference>
<dbReference type="PANTHER" id="PTHR24185:SF1">
    <property type="entry name" value="CALCIUM-INDEPENDENT PHOSPHOLIPASE A2-GAMMA"/>
    <property type="match status" value="1"/>
</dbReference>
<dbReference type="GO" id="GO:0016042">
    <property type="term" value="P:lipid catabolic process"/>
    <property type="evidence" value="ECO:0007669"/>
    <property type="project" value="UniProtKB-UniRule"/>
</dbReference>
<dbReference type="SUPFAM" id="SSF52151">
    <property type="entry name" value="FabD/lysophospholipase-like"/>
    <property type="match status" value="1"/>
</dbReference>
<dbReference type="InterPro" id="IPR016035">
    <property type="entry name" value="Acyl_Trfase/lysoPLipase"/>
</dbReference>
<dbReference type="Gene3D" id="3.40.1090.10">
    <property type="entry name" value="Cytosolic phospholipase A2 catalytic domain"/>
    <property type="match status" value="2"/>
</dbReference>
<sequence length="260" mass="28557">MTLVLTCIAKPPSLPTGGYSCLRTRESHTDEALHQVIREALAILGYSEPLPGRGIRILSIDGGGIRGIAVIELLRKLEQISGRRISDMFDYICGVSTGSILLSTVGIPEGKYSSVGDSMLLRHAYYDTDKFETFLREYIGETPMIQTNRQRKCPKLSVVSTVVNHDKVWPYVFRNYDGGMTVNNPAAVAIHEATLLWPGAPLQCIVSCGTGRTLPKLNATPYSHDTQSASDSAQTAGSSLWHKMVKILETRSNLKVSQFQ</sequence>
<comment type="caution">
    <text evidence="4">Lacks conserved residue(s) required for the propagation of feature annotation.</text>
</comment>
<name>A0A3Q0II88_DIACI</name>
<keyword evidence="2 4" id="KW-0442">Lipid degradation</keyword>
<dbReference type="PaxDb" id="121845-A0A3Q0II88"/>
<gene>
    <name evidence="7" type="primary">LOC113465529</name>
</gene>
<organism evidence="6 7">
    <name type="scientific">Diaphorina citri</name>
    <name type="common">Asian citrus psyllid</name>
    <dbReference type="NCBI Taxonomy" id="121845"/>
    <lineage>
        <taxon>Eukaryota</taxon>
        <taxon>Metazoa</taxon>
        <taxon>Ecdysozoa</taxon>
        <taxon>Arthropoda</taxon>
        <taxon>Hexapoda</taxon>
        <taxon>Insecta</taxon>
        <taxon>Pterygota</taxon>
        <taxon>Neoptera</taxon>
        <taxon>Paraneoptera</taxon>
        <taxon>Hemiptera</taxon>
        <taxon>Sternorrhyncha</taxon>
        <taxon>Psylloidea</taxon>
        <taxon>Psyllidae</taxon>
        <taxon>Diaphorininae</taxon>
        <taxon>Diaphorina</taxon>
    </lineage>
</organism>
<accession>A0A3Q0II88</accession>